<dbReference type="Proteomes" id="UP000198510">
    <property type="component" value="Unassembled WGS sequence"/>
</dbReference>
<dbReference type="Gene3D" id="1.10.287.130">
    <property type="match status" value="1"/>
</dbReference>
<keyword evidence="7" id="KW-0808">Transferase</keyword>
<evidence type="ECO:0000256" key="2">
    <source>
        <dbReference type="ARBA" id="ARBA00012438"/>
    </source>
</evidence>
<keyword evidence="7" id="KW-0418">Kinase</keyword>
<dbReference type="PRINTS" id="PR00344">
    <property type="entry name" value="BCTRLSENSOR"/>
</dbReference>
<dbReference type="InterPro" id="IPR004358">
    <property type="entry name" value="Sig_transdc_His_kin-like_C"/>
</dbReference>
<dbReference type="Pfam" id="PF00512">
    <property type="entry name" value="HisKA"/>
    <property type="match status" value="1"/>
</dbReference>
<evidence type="ECO:0000256" key="1">
    <source>
        <dbReference type="ARBA" id="ARBA00000085"/>
    </source>
</evidence>
<evidence type="ECO:0000259" key="5">
    <source>
        <dbReference type="PROSITE" id="PS50109"/>
    </source>
</evidence>
<dbReference type="SUPFAM" id="SSF52172">
    <property type="entry name" value="CheY-like"/>
    <property type="match status" value="1"/>
</dbReference>
<keyword evidence="3 4" id="KW-0597">Phosphoprotein</keyword>
<accession>A0A1G9P0U3</accession>
<dbReference type="RefSeq" id="WP_089685497.1">
    <property type="nucleotide sequence ID" value="NZ_FNFO01000009.1"/>
</dbReference>
<sequence length="402" mass="45978">MSLEESPDIKILLVDDREDNLLSLETLLERDGYQFKKAQSGREALKILLKEWDFTLILMDVQMPDINGFETAAMIHARDKSCHIPIIFITAHHNDENITKGYLHGAIDYIYKPINPVILRAKVSVFVDLYQKNYQLREQEKRLKAINLELEERVQERTAELLLKNQELEKINRDLDNFVYAASHDLKAPIANIDGLLQLLRKTLKNRLNEKEDQLFALANQSISKFSSTLNDLGEVIKVQRLDGEAIRLVSLPDVVSDVKQDLTSLIAETGATFEEDYEVKEMTFARKNLRSIFYNLMVNALKYRSPARPPHVRIRTYRGKGQVVFQVQDNGLGLSRSQQTKLFTLFKRMHTHVEGSGVGLSIVKRIIDNNGGTIEVESEVDRGTTFIVRLRSVEEALPTVS</sequence>
<dbReference type="PANTHER" id="PTHR43547:SF2">
    <property type="entry name" value="HYBRID SIGNAL TRANSDUCTION HISTIDINE KINASE C"/>
    <property type="match status" value="1"/>
</dbReference>
<dbReference type="CDD" id="cd00082">
    <property type="entry name" value="HisKA"/>
    <property type="match status" value="1"/>
</dbReference>
<dbReference type="SUPFAM" id="SSF55874">
    <property type="entry name" value="ATPase domain of HSP90 chaperone/DNA topoisomerase II/histidine kinase"/>
    <property type="match status" value="1"/>
</dbReference>
<dbReference type="Gene3D" id="3.30.565.10">
    <property type="entry name" value="Histidine kinase-like ATPase, C-terminal domain"/>
    <property type="match status" value="1"/>
</dbReference>
<dbReference type="SUPFAM" id="SSF47384">
    <property type="entry name" value="Homodimeric domain of signal transducing histidine kinase"/>
    <property type="match status" value="1"/>
</dbReference>
<dbReference type="PROSITE" id="PS50110">
    <property type="entry name" value="RESPONSE_REGULATORY"/>
    <property type="match status" value="1"/>
</dbReference>
<dbReference type="InterPro" id="IPR036890">
    <property type="entry name" value="HATPase_C_sf"/>
</dbReference>
<dbReference type="Pfam" id="PF02518">
    <property type="entry name" value="HATPase_c"/>
    <property type="match status" value="1"/>
</dbReference>
<dbReference type="PANTHER" id="PTHR43547">
    <property type="entry name" value="TWO-COMPONENT HISTIDINE KINASE"/>
    <property type="match status" value="1"/>
</dbReference>
<evidence type="ECO:0000256" key="4">
    <source>
        <dbReference type="PROSITE-ProRule" id="PRU00169"/>
    </source>
</evidence>
<gene>
    <name evidence="7" type="ORF">SAMN05421823_10947</name>
</gene>
<reference evidence="7 8" key="1">
    <citation type="submission" date="2016-10" db="EMBL/GenBank/DDBJ databases">
        <authorList>
            <person name="de Groot N.N."/>
        </authorList>
    </citation>
    <scope>NUCLEOTIDE SEQUENCE [LARGE SCALE GENOMIC DNA]</scope>
    <source>
        <strain evidence="7 8">DSM 25186</strain>
    </source>
</reference>
<dbReference type="InterPro" id="IPR005467">
    <property type="entry name" value="His_kinase_dom"/>
</dbReference>
<evidence type="ECO:0000313" key="7">
    <source>
        <dbReference type="EMBL" id="SDL92476.1"/>
    </source>
</evidence>
<evidence type="ECO:0000256" key="3">
    <source>
        <dbReference type="ARBA" id="ARBA00022553"/>
    </source>
</evidence>
<evidence type="ECO:0000313" key="8">
    <source>
        <dbReference type="Proteomes" id="UP000198510"/>
    </source>
</evidence>
<feature type="modified residue" description="4-aspartylphosphate" evidence="4">
    <location>
        <position position="60"/>
    </location>
</feature>
<dbReference type="InterPro" id="IPR011006">
    <property type="entry name" value="CheY-like_superfamily"/>
</dbReference>
<feature type="domain" description="Histidine kinase" evidence="5">
    <location>
        <begin position="181"/>
        <end position="395"/>
    </location>
</feature>
<dbReference type="EC" id="2.7.13.3" evidence="2"/>
<dbReference type="SMART" id="SM00388">
    <property type="entry name" value="HisKA"/>
    <property type="match status" value="1"/>
</dbReference>
<organism evidence="7 8">
    <name type="scientific">Catalinimonas alkaloidigena</name>
    <dbReference type="NCBI Taxonomy" id="1075417"/>
    <lineage>
        <taxon>Bacteria</taxon>
        <taxon>Pseudomonadati</taxon>
        <taxon>Bacteroidota</taxon>
        <taxon>Cytophagia</taxon>
        <taxon>Cytophagales</taxon>
        <taxon>Catalimonadaceae</taxon>
        <taxon>Catalinimonas</taxon>
    </lineage>
</organism>
<comment type="catalytic activity">
    <reaction evidence="1">
        <text>ATP + protein L-histidine = ADP + protein N-phospho-L-histidine.</text>
        <dbReference type="EC" id="2.7.13.3"/>
    </reaction>
</comment>
<dbReference type="InterPro" id="IPR001789">
    <property type="entry name" value="Sig_transdc_resp-reg_receiver"/>
</dbReference>
<keyword evidence="8" id="KW-1185">Reference proteome</keyword>
<dbReference type="Gene3D" id="3.40.50.2300">
    <property type="match status" value="1"/>
</dbReference>
<evidence type="ECO:0000259" key="6">
    <source>
        <dbReference type="PROSITE" id="PS50110"/>
    </source>
</evidence>
<dbReference type="SMART" id="SM00387">
    <property type="entry name" value="HATPase_c"/>
    <property type="match status" value="1"/>
</dbReference>
<dbReference type="InterPro" id="IPR036097">
    <property type="entry name" value="HisK_dim/P_sf"/>
</dbReference>
<dbReference type="Pfam" id="PF00072">
    <property type="entry name" value="Response_reg"/>
    <property type="match status" value="1"/>
</dbReference>
<dbReference type="InterPro" id="IPR003661">
    <property type="entry name" value="HisK_dim/P_dom"/>
</dbReference>
<protein>
    <recommendedName>
        <fullName evidence="2">histidine kinase</fullName>
        <ecNumber evidence="2">2.7.13.3</ecNumber>
    </recommendedName>
</protein>
<dbReference type="PROSITE" id="PS50109">
    <property type="entry name" value="HIS_KIN"/>
    <property type="match status" value="1"/>
</dbReference>
<dbReference type="AlphaFoldDB" id="A0A1G9P0U3"/>
<dbReference type="STRING" id="1075417.SAMN05421823_10947"/>
<dbReference type="OrthoDB" id="9766459at2"/>
<name>A0A1G9P0U3_9BACT</name>
<dbReference type="InterPro" id="IPR003594">
    <property type="entry name" value="HATPase_dom"/>
</dbReference>
<dbReference type="GO" id="GO:0000155">
    <property type="term" value="F:phosphorelay sensor kinase activity"/>
    <property type="evidence" value="ECO:0007669"/>
    <property type="project" value="InterPro"/>
</dbReference>
<proteinExistence type="predicted"/>
<dbReference type="SMART" id="SM00448">
    <property type="entry name" value="REC"/>
    <property type="match status" value="1"/>
</dbReference>
<feature type="domain" description="Response regulatory" evidence="6">
    <location>
        <begin position="10"/>
        <end position="127"/>
    </location>
</feature>
<dbReference type="EMBL" id="FNFO01000009">
    <property type="protein sequence ID" value="SDL92476.1"/>
    <property type="molecule type" value="Genomic_DNA"/>
</dbReference>